<organism evidence="1 2">
    <name type="scientific">Thanatephorus cucumeris (strain AG1-IA)</name>
    <name type="common">Rice sheath blight fungus</name>
    <name type="synonym">Rhizoctonia solani</name>
    <dbReference type="NCBI Taxonomy" id="983506"/>
    <lineage>
        <taxon>Eukaryota</taxon>
        <taxon>Fungi</taxon>
        <taxon>Dikarya</taxon>
        <taxon>Basidiomycota</taxon>
        <taxon>Agaricomycotina</taxon>
        <taxon>Agaricomycetes</taxon>
        <taxon>Cantharellales</taxon>
        <taxon>Ceratobasidiaceae</taxon>
        <taxon>Rhizoctonia</taxon>
        <taxon>Rhizoctonia solani AG-1</taxon>
    </lineage>
</organism>
<dbReference type="HOGENOM" id="CLU_2689518_0_0_1"/>
<dbReference type="AlphaFoldDB" id="L8WH65"/>
<gene>
    <name evidence="1" type="ORF">AG1IA_08415</name>
</gene>
<evidence type="ECO:0000313" key="1">
    <source>
        <dbReference type="EMBL" id="ELU37551.1"/>
    </source>
</evidence>
<name>L8WH65_THACA</name>
<dbReference type="EMBL" id="AFRT01002584">
    <property type="protein sequence ID" value="ELU37551.1"/>
    <property type="molecule type" value="Genomic_DNA"/>
</dbReference>
<comment type="caution">
    <text evidence="1">The sequence shown here is derived from an EMBL/GenBank/DDBJ whole genome shotgun (WGS) entry which is preliminary data.</text>
</comment>
<accession>L8WH65</accession>
<evidence type="ECO:0000313" key="2">
    <source>
        <dbReference type="Proteomes" id="UP000011668"/>
    </source>
</evidence>
<proteinExistence type="predicted"/>
<reference evidence="1 2" key="1">
    <citation type="journal article" date="2013" name="Nat. Commun.">
        <title>The evolution and pathogenic mechanisms of the rice sheath blight pathogen.</title>
        <authorList>
            <person name="Zheng A."/>
            <person name="Lin R."/>
            <person name="Xu L."/>
            <person name="Qin P."/>
            <person name="Tang C."/>
            <person name="Ai P."/>
            <person name="Zhang D."/>
            <person name="Liu Y."/>
            <person name="Sun Z."/>
            <person name="Feng H."/>
            <person name="Wang Y."/>
            <person name="Chen Y."/>
            <person name="Liang X."/>
            <person name="Fu R."/>
            <person name="Li Q."/>
            <person name="Zhang J."/>
            <person name="Yu X."/>
            <person name="Xie Z."/>
            <person name="Ding L."/>
            <person name="Guan P."/>
            <person name="Tang J."/>
            <person name="Liang Y."/>
            <person name="Wang S."/>
            <person name="Deng Q."/>
            <person name="Li S."/>
            <person name="Zhu J."/>
            <person name="Wang L."/>
            <person name="Liu H."/>
            <person name="Li P."/>
        </authorList>
    </citation>
    <scope>NUCLEOTIDE SEQUENCE [LARGE SCALE GENOMIC DNA]</scope>
    <source>
        <strain evidence="2">AG-1 IA</strain>
    </source>
</reference>
<dbReference type="Proteomes" id="UP000011668">
    <property type="component" value="Unassembled WGS sequence"/>
</dbReference>
<sequence>MRLRSFRFIRFHFTSRLTQQGHDIPSATSLTRQILARRNKSLTAIVECYCEGCVSVSNCGMKVFPCDIHREALS</sequence>
<protein>
    <submittedName>
        <fullName evidence="1">Uncharacterized protein</fullName>
    </submittedName>
</protein>
<keyword evidence="2" id="KW-1185">Reference proteome</keyword>